<dbReference type="CDD" id="cd00118">
    <property type="entry name" value="LysM"/>
    <property type="match status" value="2"/>
</dbReference>
<dbReference type="Pfam" id="PF01551">
    <property type="entry name" value="Peptidase_M23"/>
    <property type="match status" value="1"/>
</dbReference>
<dbReference type="PROSITE" id="PS51257">
    <property type="entry name" value="PROKAR_LIPOPROTEIN"/>
    <property type="match status" value="1"/>
</dbReference>
<feature type="domain" description="LysM" evidence="3">
    <location>
        <begin position="52"/>
        <end position="96"/>
    </location>
</feature>
<feature type="domain" description="LysM" evidence="3">
    <location>
        <begin position="100"/>
        <end position="144"/>
    </location>
</feature>
<dbReference type="PROSITE" id="PS51782">
    <property type="entry name" value="LYSM"/>
    <property type="match status" value="2"/>
</dbReference>
<evidence type="ECO:0000313" key="5">
    <source>
        <dbReference type="Proteomes" id="UP001330434"/>
    </source>
</evidence>
<evidence type="ECO:0000259" key="3">
    <source>
        <dbReference type="PROSITE" id="PS51782"/>
    </source>
</evidence>
<gene>
    <name evidence="4" type="ORF">Bealeia1_00365</name>
</gene>
<dbReference type="InterPro" id="IPR036779">
    <property type="entry name" value="LysM_dom_sf"/>
</dbReference>
<dbReference type="Pfam" id="PF01476">
    <property type="entry name" value="LysM"/>
    <property type="match status" value="2"/>
</dbReference>
<dbReference type="Gene3D" id="2.70.70.10">
    <property type="entry name" value="Glucose Permease (Domain IIA)"/>
    <property type="match status" value="1"/>
</dbReference>
<dbReference type="SUPFAM" id="SSF51261">
    <property type="entry name" value="Duplicated hybrid motif"/>
    <property type="match status" value="1"/>
</dbReference>
<dbReference type="InterPro" id="IPR011055">
    <property type="entry name" value="Dup_hybrid_motif"/>
</dbReference>
<dbReference type="InterPro" id="IPR018392">
    <property type="entry name" value="LysM"/>
</dbReference>
<organism evidence="4 5">
    <name type="scientific">Candidatus Bealeia paramacronuclearis</name>
    <dbReference type="NCBI Taxonomy" id="1921001"/>
    <lineage>
        <taxon>Bacteria</taxon>
        <taxon>Pseudomonadati</taxon>
        <taxon>Pseudomonadota</taxon>
        <taxon>Alphaproteobacteria</taxon>
        <taxon>Holosporales</taxon>
        <taxon>Holosporaceae</taxon>
        <taxon>Candidatus Bealeia</taxon>
    </lineage>
</organism>
<sequence>MKKLLTHSPRRHTEIVSVSLLALILSACAGTPELISPEPQKKGLDFSANRPKQVTVGPEDTVYGIAYQNGISTKALVILNDIPAPYELRMGQVLELPQPNEHIVSPGETLQDVAAMYGVNMDALARENEITTTASLSPKQRLTIPPADTDPVVAPPTPVIAASSLAPLPLIAKKLDEPKGLAAKTPSKTALLPDDLADELAQETGKPKKKDEHEDEPGVLPLVTGASAAVGTTIAKTTSSKPDTPKPPVVKAPPVAEIPKVAEPAPKEEALVEATEFAWPVQGPVVSKFGTKTGKAKNDGINIKVPEGTAVKAAQSGEVIYAGNELKGFGNLILIKHPNGLKSAYAHNKEILVKKGDKVKQGQPIAKSGKNGEDAQLHFEIREGTKAIDPMTKLGS</sequence>
<dbReference type="SMART" id="SM00257">
    <property type="entry name" value="LysM"/>
    <property type="match status" value="2"/>
</dbReference>
<evidence type="ECO:0000313" key="4">
    <source>
        <dbReference type="EMBL" id="WVX66191.1"/>
    </source>
</evidence>
<dbReference type="RefSeq" id="WP_331256713.1">
    <property type="nucleotide sequence ID" value="NZ_CP133270.1"/>
</dbReference>
<accession>A0ABZ2C1Y3</accession>
<dbReference type="SUPFAM" id="SSF54106">
    <property type="entry name" value="LysM domain"/>
    <property type="match status" value="2"/>
</dbReference>
<comment type="similarity">
    <text evidence="1">Belongs to the E.coli NlpD/Haemophilus LppB family.</text>
</comment>
<dbReference type="Proteomes" id="UP001330434">
    <property type="component" value="Chromosome"/>
</dbReference>
<proteinExistence type="inferred from homology"/>
<feature type="region of interest" description="Disordered" evidence="2">
    <location>
        <begin position="201"/>
        <end position="224"/>
    </location>
</feature>
<dbReference type="PANTHER" id="PTHR21666">
    <property type="entry name" value="PEPTIDASE-RELATED"/>
    <property type="match status" value="1"/>
</dbReference>
<evidence type="ECO:0000256" key="1">
    <source>
        <dbReference type="ARBA" id="ARBA00038420"/>
    </source>
</evidence>
<dbReference type="Gene3D" id="3.10.350.10">
    <property type="entry name" value="LysM domain"/>
    <property type="match status" value="2"/>
</dbReference>
<dbReference type="CDD" id="cd12797">
    <property type="entry name" value="M23_peptidase"/>
    <property type="match status" value="1"/>
</dbReference>
<name>A0ABZ2C1Y3_9PROT</name>
<dbReference type="InterPro" id="IPR050570">
    <property type="entry name" value="Cell_wall_metabolism_enzyme"/>
</dbReference>
<dbReference type="EMBL" id="CP133270">
    <property type="protein sequence ID" value="WVX66191.1"/>
    <property type="molecule type" value="Genomic_DNA"/>
</dbReference>
<dbReference type="InterPro" id="IPR016047">
    <property type="entry name" value="M23ase_b-sheet_dom"/>
</dbReference>
<keyword evidence="5" id="KW-1185">Reference proteome</keyword>
<reference evidence="4 5" key="1">
    <citation type="journal article" date="2024" name="Environ. Microbiol.">
        <title>Novel evolutionary insights on the interactions of the Holosporales (Alphaproteobacteria) with eukaryotic hosts from comparative genomics.</title>
        <authorList>
            <person name="Giovannini M."/>
            <person name="Petroni G."/>
            <person name="Castelli M."/>
        </authorList>
    </citation>
    <scope>NUCLEOTIDE SEQUENCE [LARGE SCALE GENOMIC DNA]</scope>
    <source>
        <strain evidence="4 5">US_Bl 15I1</strain>
    </source>
</reference>
<dbReference type="PANTHER" id="PTHR21666:SF263">
    <property type="entry name" value="MUREIN HYDROLASE ACTIVATOR NLPD"/>
    <property type="match status" value="1"/>
</dbReference>
<protein>
    <submittedName>
        <fullName evidence="4">M23 family metallopeptidase</fullName>
    </submittedName>
</protein>
<evidence type="ECO:0000256" key="2">
    <source>
        <dbReference type="SAM" id="MobiDB-lite"/>
    </source>
</evidence>